<keyword evidence="5" id="KW-0804">Transcription</keyword>
<dbReference type="SUPFAM" id="SSF46894">
    <property type="entry name" value="C-terminal effector domain of the bipartite response regulators"/>
    <property type="match status" value="1"/>
</dbReference>
<evidence type="ECO:0000256" key="4">
    <source>
        <dbReference type="ARBA" id="ARBA00023125"/>
    </source>
</evidence>
<dbReference type="Proteomes" id="UP001301731">
    <property type="component" value="Chromosome"/>
</dbReference>
<evidence type="ECO:0000256" key="6">
    <source>
        <dbReference type="PROSITE-ProRule" id="PRU01091"/>
    </source>
</evidence>
<dbReference type="PROSITE" id="PS51755">
    <property type="entry name" value="OMPR_PHOB"/>
    <property type="match status" value="1"/>
</dbReference>
<keyword evidence="10" id="KW-1185">Reference proteome</keyword>
<dbReference type="InterPro" id="IPR019734">
    <property type="entry name" value="TPR_rpt"/>
</dbReference>
<dbReference type="PRINTS" id="PR00364">
    <property type="entry name" value="DISEASERSIST"/>
</dbReference>
<dbReference type="InterPro" id="IPR016032">
    <property type="entry name" value="Sig_transdc_resp-reg_C-effctor"/>
</dbReference>
<reference evidence="9 10" key="1">
    <citation type="submission" date="2023-10" db="EMBL/GenBank/DDBJ databases">
        <title>The genome sequence of Streptomyces sp. HUAS YS2.</title>
        <authorList>
            <person name="Mo P."/>
        </authorList>
    </citation>
    <scope>NUCLEOTIDE SEQUENCE [LARGE SCALE GENOMIC DNA]</scope>
    <source>
        <strain evidence="9 10">HUAS YS2</strain>
    </source>
</reference>
<dbReference type="SUPFAM" id="SSF52540">
    <property type="entry name" value="P-loop containing nucleoside triphosphate hydrolases"/>
    <property type="match status" value="1"/>
</dbReference>
<dbReference type="EMBL" id="CP137573">
    <property type="protein sequence ID" value="WOX26355.1"/>
    <property type="molecule type" value="Genomic_DNA"/>
</dbReference>
<gene>
    <name evidence="9" type="ORF">R2D22_35260</name>
</gene>
<dbReference type="PANTHER" id="PTHR35807">
    <property type="entry name" value="TRANSCRIPTIONAL REGULATOR REDD-RELATED"/>
    <property type="match status" value="1"/>
</dbReference>
<dbReference type="CDD" id="cd15831">
    <property type="entry name" value="BTAD"/>
    <property type="match status" value="1"/>
</dbReference>
<feature type="domain" description="OmpR/PhoB-type" evidence="8">
    <location>
        <begin position="1"/>
        <end position="96"/>
    </location>
</feature>
<dbReference type="InterPro" id="IPR001867">
    <property type="entry name" value="OmpR/PhoB-type_DNA-bd"/>
</dbReference>
<comment type="similarity">
    <text evidence="1">Belongs to the AfsR/DnrI/RedD regulatory family.</text>
</comment>
<dbReference type="SMART" id="SM01043">
    <property type="entry name" value="BTAD"/>
    <property type="match status" value="1"/>
</dbReference>
<dbReference type="RefSeq" id="WP_318109346.1">
    <property type="nucleotide sequence ID" value="NZ_CP137573.1"/>
</dbReference>
<evidence type="ECO:0000256" key="3">
    <source>
        <dbReference type="ARBA" id="ARBA00023015"/>
    </source>
</evidence>
<keyword evidence="2" id="KW-0902">Two-component regulatory system</keyword>
<dbReference type="SUPFAM" id="SSF48452">
    <property type="entry name" value="TPR-like"/>
    <property type="match status" value="2"/>
</dbReference>
<dbReference type="Pfam" id="PF13424">
    <property type="entry name" value="TPR_12"/>
    <property type="match status" value="1"/>
</dbReference>
<evidence type="ECO:0000313" key="9">
    <source>
        <dbReference type="EMBL" id="WOX26355.1"/>
    </source>
</evidence>
<keyword evidence="4 6" id="KW-0238">DNA-binding</keyword>
<keyword evidence="3" id="KW-0805">Transcription regulation</keyword>
<dbReference type="Pfam" id="PF00486">
    <property type="entry name" value="Trans_reg_C"/>
    <property type="match status" value="1"/>
</dbReference>
<dbReference type="InterPro" id="IPR036388">
    <property type="entry name" value="WH-like_DNA-bd_sf"/>
</dbReference>
<dbReference type="Gene3D" id="3.40.50.300">
    <property type="entry name" value="P-loop containing nucleotide triphosphate hydrolases"/>
    <property type="match status" value="1"/>
</dbReference>
<organism evidence="9 10">
    <name type="scientific">Streptomyces solicathayae</name>
    <dbReference type="NCBI Taxonomy" id="3081768"/>
    <lineage>
        <taxon>Bacteria</taxon>
        <taxon>Bacillati</taxon>
        <taxon>Actinomycetota</taxon>
        <taxon>Actinomycetes</taxon>
        <taxon>Kitasatosporales</taxon>
        <taxon>Streptomycetaceae</taxon>
        <taxon>Streptomyces</taxon>
    </lineage>
</organism>
<accession>A0ABZ0M3Y3</accession>
<dbReference type="InterPro" id="IPR005158">
    <property type="entry name" value="BTAD"/>
</dbReference>
<dbReference type="InterPro" id="IPR051677">
    <property type="entry name" value="AfsR-DnrI-RedD_regulator"/>
</dbReference>
<evidence type="ECO:0000256" key="2">
    <source>
        <dbReference type="ARBA" id="ARBA00023012"/>
    </source>
</evidence>
<name>A0ABZ0M3Y3_9ACTN</name>
<dbReference type="Gene3D" id="1.25.40.10">
    <property type="entry name" value="Tetratricopeptide repeat domain"/>
    <property type="match status" value="2"/>
</dbReference>
<dbReference type="Gene3D" id="1.10.10.10">
    <property type="entry name" value="Winged helix-like DNA-binding domain superfamily/Winged helix DNA-binding domain"/>
    <property type="match status" value="1"/>
</dbReference>
<sequence>MGEVECRVLGGVEVLVRGRAVDLGHARQRHVLAVLLVEVNQPLSAGKLIERVWGERAPRSAVSTLYSYVSRLRGSLSTAGAGLRLARHSGGYEAQARADVIDLHRFRSLVARARGARDQEAGELLRQALVLFPEGDAFPVPDTPWFTHLGEVLATQRQAVELDLGDVLLRQGREAELLPRLLPAVAAQPYDERLAGQLMLALHRQGRTVQALEHYQSLRRSLDEELGLTPGAAVQHLHQQLLGAGGQAVRPPEAGVRPEGVVRPEAPVPPVPHVVPVPPATTDAHVASGPRAAEPVAVPRQLPLAPAGFIGRRLEREQLAKAFGRIVVVSGPGGVGKSWLAACWAYEEAGRFPDGQLYADLRGYDAGAEPLPPSDVLRGFLEALGVRADAVPEDQTAREGLYRSLLADRRALVVLDDAYDAGQVLPLLPGTPTCTVLITSRNRLSSLVVGHGAISVSPAVFDDRHAGELLAERLGAERTGAEPEAVASLVKYCAGLPLALSLVAARAAAHPGFPLAALAGELADATGRLDALDTGDPAVSLNLRAVLAMSRRALSAPARRLFDLLGLVPGPDAGVAAVASLAGVPRGRARLLLAELESAHLVHQHVPGRYLLHDLVRLYARECVASDEAGERADATARFVDFHLHTAYAAIELLDGAHTPFKPERADPPAPGCAPWTPPDFTAAHSWFAEEHACLVATQELALSAGLHVQAVHLAWTLISYQLGAHRLPEYARVWQTALTAAERQPASVPRILAHWRLGHFHALSGRHSEGLDHLHRALVLAEDAGDTAGRAHIHRTLARIWELHRDDRRALDHATEALRLYEELANPFWLANQLNAVGWLHARLGEYAQGRAYCEQAYTLHVKHGRPGDEASTLDSLGYISHQTGDHAAALGHYREALAQFQATGDGANEADTLAHIAETLTALDRPNEARVAWSQALDLYRSQDRAADSDRAEAALAALPLE</sequence>
<evidence type="ECO:0000256" key="5">
    <source>
        <dbReference type="ARBA" id="ARBA00023163"/>
    </source>
</evidence>
<evidence type="ECO:0000256" key="7">
    <source>
        <dbReference type="SAM" id="MobiDB-lite"/>
    </source>
</evidence>
<proteinExistence type="inferred from homology"/>
<protein>
    <submittedName>
        <fullName evidence="9">BTAD domain-containing putative transcriptional regulator</fullName>
    </submittedName>
</protein>
<dbReference type="InterPro" id="IPR011990">
    <property type="entry name" value="TPR-like_helical_dom_sf"/>
</dbReference>
<dbReference type="Pfam" id="PF03704">
    <property type="entry name" value="BTAD"/>
    <property type="match status" value="1"/>
</dbReference>
<dbReference type="SMART" id="SM00028">
    <property type="entry name" value="TPR"/>
    <property type="match status" value="5"/>
</dbReference>
<dbReference type="SMART" id="SM00862">
    <property type="entry name" value="Trans_reg_C"/>
    <property type="match status" value="1"/>
</dbReference>
<dbReference type="InterPro" id="IPR027417">
    <property type="entry name" value="P-loop_NTPase"/>
</dbReference>
<evidence type="ECO:0000256" key="1">
    <source>
        <dbReference type="ARBA" id="ARBA00005820"/>
    </source>
</evidence>
<feature type="DNA-binding region" description="OmpR/PhoB-type" evidence="6">
    <location>
        <begin position="1"/>
        <end position="96"/>
    </location>
</feature>
<dbReference type="PANTHER" id="PTHR35807:SF1">
    <property type="entry name" value="TRANSCRIPTIONAL REGULATOR REDD"/>
    <property type="match status" value="1"/>
</dbReference>
<feature type="region of interest" description="Disordered" evidence="7">
    <location>
        <begin position="247"/>
        <end position="267"/>
    </location>
</feature>
<evidence type="ECO:0000259" key="8">
    <source>
        <dbReference type="PROSITE" id="PS51755"/>
    </source>
</evidence>
<evidence type="ECO:0000313" key="10">
    <source>
        <dbReference type="Proteomes" id="UP001301731"/>
    </source>
</evidence>